<feature type="binding site" evidence="5">
    <location>
        <position position="115"/>
    </location>
    <ligand>
        <name>substrate</name>
    </ligand>
</feature>
<evidence type="ECO:0000256" key="3">
    <source>
        <dbReference type="ARBA" id="ARBA00023002"/>
    </source>
</evidence>
<dbReference type="PANTHER" id="PTHR43827:SF3">
    <property type="entry name" value="NADP-DEPENDENT OXIDOREDUCTASE DOMAIN-CONTAINING PROTEIN"/>
    <property type="match status" value="1"/>
</dbReference>
<dbReference type="GO" id="GO:0016616">
    <property type="term" value="F:oxidoreductase activity, acting on the CH-OH group of donors, NAD or NADP as acceptor"/>
    <property type="evidence" value="ECO:0007669"/>
    <property type="project" value="UniProtKB-ARBA"/>
</dbReference>
<dbReference type="InterPro" id="IPR036812">
    <property type="entry name" value="NAD(P)_OxRdtase_dom_sf"/>
</dbReference>
<dbReference type="InterPro" id="IPR018170">
    <property type="entry name" value="Aldo/ket_reductase_CS"/>
</dbReference>
<dbReference type="AlphaFoldDB" id="A0A1F6CV47"/>
<dbReference type="PROSITE" id="PS00798">
    <property type="entry name" value="ALDOKETO_REDUCTASE_1"/>
    <property type="match status" value="1"/>
</dbReference>
<dbReference type="CDD" id="cd19071">
    <property type="entry name" value="AKR_AKR1-5-like"/>
    <property type="match status" value="1"/>
</dbReference>
<comment type="similarity">
    <text evidence="1">Belongs to the aldo/keto reductase family.</text>
</comment>
<dbReference type="InterPro" id="IPR023210">
    <property type="entry name" value="NADP_OxRdtase_dom"/>
</dbReference>
<dbReference type="Pfam" id="PF00248">
    <property type="entry name" value="Aldo_ket_red"/>
    <property type="match status" value="1"/>
</dbReference>
<proteinExistence type="inferred from homology"/>
<keyword evidence="3" id="KW-0560">Oxidoreductase</keyword>
<comment type="caution">
    <text evidence="8">The sequence shown here is derived from an EMBL/GenBank/DDBJ whole genome shotgun (WGS) entry which is preliminary data.</text>
</comment>
<reference evidence="8 9" key="1">
    <citation type="journal article" date="2016" name="Nat. Commun.">
        <title>Thousands of microbial genomes shed light on interconnected biogeochemical processes in an aquifer system.</title>
        <authorList>
            <person name="Anantharaman K."/>
            <person name="Brown C.T."/>
            <person name="Hug L.A."/>
            <person name="Sharon I."/>
            <person name="Castelle C.J."/>
            <person name="Probst A.J."/>
            <person name="Thomas B.C."/>
            <person name="Singh A."/>
            <person name="Wilkins M.J."/>
            <person name="Karaoz U."/>
            <person name="Brodie E.L."/>
            <person name="Williams K.H."/>
            <person name="Hubbard S.S."/>
            <person name="Banfield J.F."/>
        </authorList>
    </citation>
    <scope>NUCLEOTIDE SEQUENCE [LARGE SCALE GENOMIC DNA]</scope>
</reference>
<dbReference type="FunFam" id="3.20.20.100:FF:000015">
    <property type="entry name" value="Oxidoreductase, aldo/keto reductase family"/>
    <property type="match status" value="1"/>
</dbReference>
<dbReference type="SUPFAM" id="SSF51430">
    <property type="entry name" value="NAD(P)-linked oxidoreductase"/>
    <property type="match status" value="1"/>
</dbReference>
<evidence type="ECO:0000256" key="5">
    <source>
        <dbReference type="PIRSR" id="PIRSR000097-2"/>
    </source>
</evidence>
<gene>
    <name evidence="8" type="ORF">A2851_05780</name>
</gene>
<feature type="domain" description="NADP-dependent oxidoreductase" evidence="7">
    <location>
        <begin position="21"/>
        <end position="264"/>
    </location>
</feature>
<name>A0A1F6CV47_9BACT</name>
<evidence type="ECO:0000256" key="1">
    <source>
        <dbReference type="ARBA" id="ARBA00007905"/>
    </source>
</evidence>
<keyword evidence="2" id="KW-0521">NADP</keyword>
<dbReference type="PIRSF" id="PIRSF000097">
    <property type="entry name" value="AKR"/>
    <property type="match status" value="1"/>
</dbReference>
<dbReference type="Proteomes" id="UP000176863">
    <property type="component" value="Unassembled WGS sequence"/>
</dbReference>
<dbReference type="PRINTS" id="PR00069">
    <property type="entry name" value="ALDKETRDTASE"/>
</dbReference>
<protein>
    <recommendedName>
        <fullName evidence="7">NADP-dependent oxidoreductase domain-containing protein</fullName>
    </recommendedName>
</protein>
<dbReference type="PROSITE" id="PS00063">
    <property type="entry name" value="ALDOKETO_REDUCTASE_3"/>
    <property type="match status" value="1"/>
</dbReference>
<evidence type="ECO:0000313" key="8">
    <source>
        <dbReference type="EMBL" id="OGG53046.1"/>
    </source>
</evidence>
<dbReference type="PANTHER" id="PTHR43827">
    <property type="entry name" value="2,5-DIKETO-D-GLUCONIC ACID REDUCTASE"/>
    <property type="match status" value="1"/>
</dbReference>
<evidence type="ECO:0000256" key="6">
    <source>
        <dbReference type="PIRSR" id="PIRSR000097-3"/>
    </source>
</evidence>
<dbReference type="Gene3D" id="3.20.20.100">
    <property type="entry name" value="NADP-dependent oxidoreductase domain"/>
    <property type="match status" value="1"/>
</dbReference>
<feature type="active site" description="Proton donor" evidence="4">
    <location>
        <position position="55"/>
    </location>
</feature>
<evidence type="ECO:0000256" key="2">
    <source>
        <dbReference type="ARBA" id="ARBA00022857"/>
    </source>
</evidence>
<accession>A0A1F6CV47</accession>
<dbReference type="PROSITE" id="PS00062">
    <property type="entry name" value="ALDOKETO_REDUCTASE_2"/>
    <property type="match status" value="1"/>
</dbReference>
<feature type="site" description="Lowers pKa of active site Tyr" evidence="6">
    <location>
        <position position="84"/>
    </location>
</feature>
<sequence length="265" mass="29933">MMQTPANKTVRLNNGVEMPILGLGAWQMSEGEETEQAVKWALEAGYRHIDTATLYGNETSVGKAIQEYTGESGIAREEIFVTTKLLPTNFFDPEKAFHKSLERLGFAYVDLYLVHWPIPLMPKSVWLSLEKIYDDKLARAIGISNYGIGDIEKLLEYARIVPAVNQIKFSPFDYAEEILKCCRANGIALEAYSPLTRGSHLRDPAIRSIAEKYQKSPAQIMIRWCVEHDVIVIPKSSNSDRIKENADVFDFELGQEDMQILDALS</sequence>
<dbReference type="STRING" id="1798480.A2851_05780"/>
<organism evidence="8 9">
    <name type="scientific">Candidatus Kaiserbacteria bacterium RIFCSPHIGHO2_01_FULL_53_29</name>
    <dbReference type="NCBI Taxonomy" id="1798480"/>
    <lineage>
        <taxon>Bacteria</taxon>
        <taxon>Candidatus Kaiseribacteriota</taxon>
    </lineage>
</organism>
<evidence type="ECO:0000313" key="9">
    <source>
        <dbReference type="Proteomes" id="UP000176863"/>
    </source>
</evidence>
<evidence type="ECO:0000259" key="7">
    <source>
        <dbReference type="Pfam" id="PF00248"/>
    </source>
</evidence>
<dbReference type="InterPro" id="IPR020471">
    <property type="entry name" value="AKR"/>
</dbReference>
<evidence type="ECO:0000256" key="4">
    <source>
        <dbReference type="PIRSR" id="PIRSR000097-1"/>
    </source>
</evidence>
<dbReference type="EMBL" id="MFKT01000019">
    <property type="protein sequence ID" value="OGG53046.1"/>
    <property type="molecule type" value="Genomic_DNA"/>
</dbReference>